<proteinExistence type="predicted"/>
<protein>
    <submittedName>
        <fullName evidence="1">Uncharacterized protein</fullName>
    </submittedName>
</protein>
<comment type="caution">
    <text evidence="1">The sequence shown here is derived from an EMBL/GenBank/DDBJ whole genome shotgun (WGS) entry which is preliminary data.</text>
</comment>
<sequence>MIFQSLFQTLPILVVEKIIEYLVGHPRSSFDDDIRRHSEMKVVLYPLLSVSEIWCEAALVSICDSCEVVFNDARGIFDENYPAWPKGVSYSGFRRERLVKRVVVTAPGWRDICYQTSREANAWSQYEGAIFPSATNLVVKLNKSNYDPSLMDKRAILPTPRPDTVGWCKGVVDFARALLRMTPAVTGLSVVAISVDATHKSHRGLCAILVSVLRHGGVTRLDVRCKTGSLTGSLRPHIMTGLTSIAHGVNISCSPIAWLAYHNAPTLKELHIAPTGLDDWSSLMTCGKQAPASYTNLVSLYIDIANTSAQGWTTVEGAIPFPVLSQLDISGAYPFADNTLFRGNREMLQSLSIPFDAIAKNVLRRSGVSERSDVRRFSPINTVLITGTPHHMPSDNLIPEQLHCILETSKTLKLGYDPFYGQLFNRRVFDALYTAPSTAILQHLTLFGLNCAIGDIISVVSALPSLVSLTSQIHGSATRIGLIPENEHPSTLYEKYYPLSKNFRVLHVPSVANADIGRVSIVAMQLSVVCPNFAYVDLPLELRKGFKGKATWSSRNGPFKPYGDALRRLI</sequence>
<reference evidence="1" key="1">
    <citation type="submission" date="2022-07" db="EMBL/GenBank/DDBJ databases">
        <title>Phylogenomic reconstructions and comparative analyses of Kickxellomycotina fungi.</title>
        <authorList>
            <person name="Reynolds N.K."/>
            <person name="Stajich J.E."/>
            <person name="Barry K."/>
            <person name="Grigoriev I.V."/>
            <person name="Crous P."/>
            <person name="Smith M.E."/>
        </authorList>
    </citation>
    <scope>NUCLEOTIDE SEQUENCE</scope>
    <source>
        <strain evidence="1">RSA 476</strain>
    </source>
</reference>
<gene>
    <name evidence="1" type="ORF">GGH94_000616</name>
</gene>
<dbReference type="EMBL" id="JANBUY010000012">
    <property type="protein sequence ID" value="KAJ2867742.1"/>
    <property type="molecule type" value="Genomic_DNA"/>
</dbReference>
<dbReference type="AlphaFoldDB" id="A0A9W8ISE3"/>
<evidence type="ECO:0000313" key="1">
    <source>
        <dbReference type="EMBL" id="KAJ2867742.1"/>
    </source>
</evidence>
<keyword evidence="2" id="KW-1185">Reference proteome</keyword>
<evidence type="ECO:0000313" key="2">
    <source>
        <dbReference type="Proteomes" id="UP001140074"/>
    </source>
</evidence>
<dbReference type="Proteomes" id="UP001140074">
    <property type="component" value="Unassembled WGS sequence"/>
</dbReference>
<name>A0A9W8ISE3_9FUNG</name>
<organism evidence="1 2">
    <name type="scientific">Coemansia aciculifera</name>
    <dbReference type="NCBI Taxonomy" id="417176"/>
    <lineage>
        <taxon>Eukaryota</taxon>
        <taxon>Fungi</taxon>
        <taxon>Fungi incertae sedis</taxon>
        <taxon>Zoopagomycota</taxon>
        <taxon>Kickxellomycotina</taxon>
        <taxon>Kickxellomycetes</taxon>
        <taxon>Kickxellales</taxon>
        <taxon>Kickxellaceae</taxon>
        <taxon>Coemansia</taxon>
    </lineage>
</organism>
<accession>A0A9W8ISE3</accession>